<accession>A0A7X6H0R0</accession>
<dbReference type="EMBL" id="JAAZQQ010000005">
    <property type="protein sequence ID" value="NKX45906.1"/>
    <property type="molecule type" value="Genomic_DNA"/>
</dbReference>
<organism evidence="3 4">
    <name type="scientific">Roseicyclus persicicus</name>
    <dbReference type="NCBI Taxonomy" id="2650661"/>
    <lineage>
        <taxon>Bacteria</taxon>
        <taxon>Pseudomonadati</taxon>
        <taxon>Pseudomonadota</taxon>
        <taxon>Alphaproteobacteria</taxon>
        <taxon>Rhodobacterales</taxon>
        <taxon>Roseobacteraceae</taxon>
        <taxon>Roseicyclus</taxon>
    </lineage>
</organism>
<comment type="caution">
    <text evidence="3">The sequence shown here is derived from an EMBL/GenBank/DDBJ whole genome shotgun (WGS) entry which is preliminary data.</text>
</comment>
<evidence type="ECO:0000313" key="3">
    <source>
        <dbReference type="EMBL" id="NKX45906.1"/>
    </source>
</evidence>
<dbReference type="Gene3D" id="3.40.50.10610">
    <property type="entry name" value="ABC-type transport auxiliary lipoprotein component"/>
    <property type="match status" value="1"/>
</dbReference>
<evidence type="ECO:0000259" key="2">
    <source>
        <dbReference type="Pfam" id="PF03886"/>
    </source>
</evidence>
<keyword evidence="4" id="KW-1185">Reference proteome</keyword>
<dbReference type="Pfam" id="PF03886">
    <property type="entry name" value="ABC_trans_aux"/>
    <property type="match status" value="1"/>
</dbReference>
<reference evidence="3 4" key="1">
    <citation type="submission" date="2020-04" db="EMBL/GenBank/DDBJ databases">
        <authorList>
            <person name="Yoon J."/>
        </authorList>
    </citation>
    <scope>NUCLEOTIDE SEQUENCE [LARGE SCALE GENOMIC DNA]</scope>
    <source>
        <strain evidence="3 4">KMU-115</strain>
    </source>
</reference>
<evidence type="ECO:0000313" key="4">
    <source>
        <dbReference type="Proteomes" id="UP000526408"/>
    </source>
</evidence>
<feature type="domain" description="ABC-type transport auxiliary lipoprotein component" evidence="2">
    <location>
        <begin position="33"/>
        <end position="194"/>
    </location>
</feature>
<dbReference type="PROSITE" id="PS51257">
    <property type="entry name" value="PROKAR_LIPOPROTEIN"/>
    <property type="match status" value="1"/>
</dbReference>
<name>A0A7X6H0R0_9RHOB</name>
<dbReference type="Proteomes" id="UP000526408">
    <property type="component" value="Unassembled WGS sequence"/>
</dbReference>
<dbReference type="AlphaFoldDB" id="A0A7X6H0R0"/>
<proteinExistence type="predicted"/>
<protein>
    <recommendedName>
        <fullName evidence="2">ABC-type transport auxiliary lipoprotein component domain-containing protein</fullName>
    </recommendedName>
</protein>
<sequence>MPRALLLALVLPLLSGCSALSALGDATQPLDVYELQPPAEVPVARRSQARDVIVELPTTSGALETDRIMIRPDRLAATYLPGVRWGEPAPVMVQTVLLRTLDATGAFQYVGRRPLGPSGDYAIVTELVEFEAEVLEDGDSARIDIRLTSRIVREDGVRIVAARTFTSTATAASLDDTALVEAFDAAMGPLARDFAGWVLATLGAG</sequence>
<feature type="signal peptide" evidence="1">
    <location>
        <begin position="1"/>
        <end position="21"/>
    </location>
</feature>
<keyword evidence="1" id="KW-0732">Signal</keyword>
<gene>
    <name evidence="3" type="ORF">HCU73_15025</name>
</gene>
<evidence type="ECO:0000256" key="1">
    <source>
        <dbReference type="SAM" id="SignalP"/>
    </source>
</evidence>
<dbReference type="SUPFAM" id="SSF159594">
    <property type="entry name" value="XCC0632-like"/>
    <property type="match status" value="1"/>
</dbReference>
<feature type="chain" id="PRO_5031439932" description="ABC-type transport auxiliary lipoprotein component domain-containing protein" evidence="1">
    <location>
        <begin position="22"/>
        <end position="205"/>
    </location>
</feature>
<dbReference type="InterPro" id="IPR005586">
    <property type="entry name" value="ABC_trans_aux"/>
</dbReference>